<feature type="active site" description="Tele-UMP-histidine intermediate" evidence="11">
    <location>
        <position position="167"/>
    </location>
</feature>
<organism evidence="16 17">
    <name type="scientific">Panagrellus redivivus</name>
    <name type="common">Microworm</name>
    <dbReference type="NCBI Taxonomy" id="6233"/>
    <lineage>
        <taxon>Eukaryota</taxon>
        <taxon>Metazoa</taxon>
        <taxon>Ecdysozoa</taxon>
        <taxon>Nematoda</taxon>
        <taxon>Chromadorea</taxon>
        <taxon>Rhabditida</taxon>
        <taxon>Tylenchina</taxon>
        <taxon>Panagrolaimomorpha</taxon>
        <taxon>Panagrolaimoidea</taxon>
        <taxon>Panagrolaimidae</taxon>
        <taxon>Panagrellus</taxon>
    </lineage>
</organism>
<evidence type="ECO:0000313" key="16">
    <source>
        <dbReference type="Proteomes" id="UP000492821"/>
    </source>
</evidence>
<evidence type="ECO:0000256" key="10">
    <source>
        <dbReference type="ARBA" id="ARBA00023277"/>
    </source>
</evidence>
<evidence type="ECO:0000256" key="4">
    <source>
        <dbReference type="ARBA" id="ARBA00010951"/>
    </source>
</evidence>
<evidence type="ECO:0000256" key="13">
    <source>
        <dbReference type="RuleBase" id="RU000506"/>
    </source>
</evidence>
<dbReference type="Pfam" id="PF02744">
    <property type="entry name" value="GalP_UDP_tr_C"/>
    <property type="match status" value="1"/>
</dbReference>
<keyword evidence="5 13" id="KW-0808">Transferase</keyword>
<evidence type="ECO:0000313" key="17">
    <source>
        <dbReference type="WBParaSite" id="Pan_g1352.t1"/>
    </source>
</evidence>
<keyword evidence="7 13" id="KW-0479">Metal-binding</keyword>
<feature type="binding site" description="in other chain" evidence="12">
    <location>
        <position position="327"/>
    </location>
    <ligand>
        <name>UDP-alpha-D-glucose</name>
        <dbReference type="ChEBI" id="CHEBI:58885"/>
        <note>ligand shared between dimeric partners</note>
    </ligand>
</feature>
<evidence type="ECO:0000256" key="11">
    <source>
        <dbReference type="PIRSR" id="PIRSR000808-1"/>
    </source>
</evidence>
<comment type="cofactor">
    <cofactor evidence="2">
        <name>Zn(2+)</name>
        <dbReference type="ChEBI" id="CHEBI:29105"/>
    </cofactor>
</comment>
<accession>A0A7E4UW44</accession>
<evidence type="ECO:0000256" key="8">
    <source>
        <dbReference type="ARBA" id="ARBA00022833"/>
    </source>
</evidence>
<evidence type="ECO:0000256" key="1">
    <source>
        <dbReference type="ARBA" id="ARBA00001107"/>
    </source>
</evidence>
<keyword evidence="9 13" id="KW-0299">Galactose metabolism</keyword>
<comment type="pathway">
    <text evidence="3 13">Carbohydrate metabolism; galactose metabolism.</text>
</comment>
<feature type="binding site" evidence="12">
    <location>
        <begin position="320"/>
        <end position="321"/>
    </location>
    <ligand>
        <name>UDP-alpha-D-glucose</name>
        <dbReference type="ChEBI" id="CHEBI:58885"/>
        <note>ligand shared between dimeric partners</note>
    </ligand>
</feature>
<dbReference type="EC" id="2.7.7.12" evidence="13"/>
<reference evidence="16" key="1">
    <citation type="journal article" date="2013" name="Genetics">
        <title>The draft genome and transcriptome of Panagrellus redivivus are shaped by the harsh demands of a free-living lifestyle.</title>
        <authorList>
            <person name="Srinivasan J."/>
            <person name="Dillman A.R."/>
            <person name="Macchietto M.G."/>
            <person name="Heikkinen L."/>
            <person name="Lakso M."/>
            <person name="Fracchia K.M."/>
            <person name="Antoshechkin I."/>
            <person name="Mortazavi A."/>
            <person name="Wong G."/>
            <person name="Sternberg P.W."/>
        </authorList>
    </citation>
    <scope>NUCLEOTIDE SEQUENCE [LARGE SCALE GENOMIC DNA]</scope>
    <source>
        <strain evidence="16">MT8872</strain>
    </source>
</reference>
<dbReference type="NCBIfam" id="TIGR00209">
    <property type="entry name" value="galT_1"/>
    <property type="match status" value="1"/>
</dbReference>
<dbReference type="CDD" id="cd00608">
    <property type="entry name" value="GalT"/>
    <property type="match status" value="1"/>
</dbReference>
<feature type="domain" description="Galactose-1-phosphate uridyl transferase N-terminal" evidence="14">
    <location>
        <begin position="4"/>
        <end position="177"/>
    </location>
</feature>
<dbReference type="InterPro" id="IPR019779">
    <property type="entry name" value="GalP_UDPtransf1_His-AS"/>
</dbReference>
<feature type="binding site" description="in other chain" evidence="12">
    <location>
        <position position="169"/>
    </location>
    <ligand>
        <name>UDP-alpha-D-glucose</name>
        <dbReference type="ChEBI" id="CHEBI:58885"/>
        <note>ligand shared between dimeric partners</note>
    </ligand>
</feature>
<dbReference type="PIRSF" id="PIRSF000808">
    <property type="entry name" value="GalT"/>
    <property type="match status" value="1"/>
</dbReference>
<dbReference type="Pfam" id="PF01087">
    <property type="entry name" value="GalP_UDP_transf"/>
    <property type="match status" value="1"/>
</dbReference>
<evidence type="ECO:0000256" key="2">
    <source>
        <dbReference type="ARBA" id="ARBA00001947"/>
    </source>
</evidence>
<evidence type="ECO:0000256" key="7">
    <source>
        <dbReference type="ARBA" id="ARBA00022723"/>
    </source>
</evidence>
<keyword evidence="10 13" id="KW-0119">Carbohydrate metabolism</keyword>
<dbReference type="WBParaSite" id="Pan_g1352.t1">
    <property type="protein sequence ID" value="Pan_g1352.t1"/>
    <property type="gene ID" value="Pan_g1352"/>
</dbReference>
<dbReference type="InterPro" id="IPR036265">
    <property type="entry name" value="HIT-like_sf"/>
</dbReference>
<dbReference type="FunFam" id="3.30.428.10:FF:000001">
    <property type="entry name" value="Galactose-1-phosphate uridylyltransferase"/>
    <property type="match status" value="1"/>
</dbReference>
<dbReference type="SUPFAM" id="SSF54197">
    <property type="entry name" value="HIT-like"/>
    <property type="match status" value="2"/>
</dbReference>
<dbReference type="InterPro" id="IPR001937">
    <property type="entry name" value="GalP_UDPtransf1"/>
</dbReference>
<evidence type="ECO:0000256" key="12">
    <source>
        <dbReference type="PIRSR" id="PIRSR000808-2"/>
    </source>
</evidence>
<dbReference type="InterPro" id="IPR005850">
    <property type="entry name" value="GalP_Utransf_C"/>
</dbReference>
<feature type="binding site" description="in other chain" evidence="12">
    <location>
        <begin position="160"/>
        <end position="162"/>
    </location>
    <ligand>
        <name>UDP-alpha-D-glucose</name>
        <dbReference type="ChEBI" id="CHEBI:58885"/>
        <note>ligand shared between dimeric partners</note>
    </ligand>
</feature>
<keyword evidence="8" id="KW-0862">Zinc</keyword>
<keyword evidence="16" id="KW-1185">Reference proteome</keyword>
<reference evidence="17" key="2">
    <citation type="submission" date="2020-10" db="UniProtKB">
        <authorList>
            <consortium name="WormBaseParasite"/>
        </authorList>
    </citation>
    <scope>IDENTIFICATION</scope>
</reference>
<evidence type="ECO:0000256" key="5">
    <source>
        <dbReference type="ARBA" id="ARBA00022679"/>
    </source>
</evidence>
<feature type="domain" description="Galactose-1-phosphate uridyl transferase C-terminal" evidence="15">
    <location>
        <begin position="185"/>
        <end position="348"/>
    </location>
</feature>
<protein>
    <recommendedName>
        <fullName evidence="13">Galactose-1-phosphate uridylyltransferase</fullName>
        <ecNumber evidence="13">2.7.7.12</ecNumber>
    </recommendedName>
</protein>
<dbReference type="AlphaFoldDB" id="A0A7E4UW44"/>
<dbReference type="Gene3D" id="3.30.428.10">
    <property type="entry name" value="HIT-like"/>
    <property type="match status" value="2"/>
</dbReference>
<feature type="binding site" description="in other chain" evidence="12">
    <location>
        <position position="154"/>
    </location>
    <ligand>
        <name>UDP-alpha-D-glucose</name>
        <dbReference type="ChEBI" id="CHEBI:58885"/>
        <note>ligand shared between dimeric partners</note>
    </ligand>
</feature>
<evidence type="ECO:0000259" key="14">
    <source>
        <dbReference type="Pfam" id="PF01087"/>
    </source>
</evidence>
<comment type="catalytic activity">
    <reaction evidence="1 13">
        <text>alpha-D-galactose 1-phosphate + UDP-alpha-D-glucose = alpha-D-glucose 1-phosphate + UDP-alpha-D-galactose</text>
        <dbReference type="Rhea" id="RHEA:13989"/>
        <dbReference type="ChEBI" id="CHEBI:58336"/>
        <dbReference type="ChEBI" id="CHEBI:58601"/>
        <dbReference type="ChEBI" id="CHEBI:58885"/>
        <dbReference type="ChEBI" id="CHEBI:66914"/>
        <dbReference type="EC" id="2.7.7.12"/>
    </reaction>
</comment>
<dbReference type="PANTHER" id="PTHR11943">
    <property type="entry name" value="GALACTOSE-1-PHOSPHATE URIDYLYLTRANSFERASE"/>
    <property type="match status" value="1"/>
</dbReference>
<evidence type="ECO:0000259" key="15">
    <source>
        <dbReference type="Pfam" id="PF02744"/>
    </source>
</evidence>
<name>A0A7E4UW44_PANRE</name>
<keyword evidence="6 13" id="KW-0548">Nucleotidyltransferase</keyword>
<comment type="similarity">
    <text evidence="4 13">Belongs to the galactose-1-phosphate uridylyltransferase type 1 family.</text>
</comment>
<dbReference type="GO" id="GO:0008270">
    <property type="term" value="F:zinc ion binding"/>
    <property type="evidence" value="ECO:0007669"/>
    <property type="project" value="InterPro"/>
</dbReference>
<dbReference type="GO" id="GO:0005737">
    <property type="term" value="C:cytoplasm"/>
    <property type="evidence" value="ECO:0007669"/>
    <property type="project" value="TreeGrafter"/>
</dbReference>
<feature type="binding site" evidence="12">
    <location>
        <begin position="315"/>
        <end position="316"/>
    </location>
    <ligand>
        <name>UDP-alpha-D-glucose</name>
        <dbReference type="ChEBI" id="CHEBI:58885"/>
        <note>ligand shared between dimeric partners</note>
    </ligand>
</feature>
<dbReference type="InterPro" id="IPR005849">
    <property type="entry name" value="GalP_Utransf_N"/>
</dbReference>
<evidence type="ECO:0000256" key="3">
    <source>
        <dbReference type="ARBA" id="ARBA00004947"/>
    </source>
</evidence>
<evidence type="ECO:0000256" key="6">
    <source>
        <dbReference type="ARBA" id="ARBA00022695"/>
    </source>
</evidence>
<dbReference type="GO" id="GO:0033499">
    <property type="term" value="P:galactose catabolic process via UDP-galactose, Leloir pathway"/>
    <property type="evidence" value="ECO:0007669"/>
    <property type="project" value="TreeGrafter"/>
</dbReference>
<sequence length="349" mass="40779">MSETYRRYNPLLREYVIVCETRLNRPWKGETSAKAADKKVVDLSSNYLAPGAVRANGIQMPDYRSTFVFDNDYPVFSANTTGTVIDAPVVDEDGKGLFVKQKAYGLSRVVCFHPDPLKRLVTMTNDEVFEVFETLAGQVRVEKSRFDWIQMFENKGEMVGCSNPHPHCQIWFTNFLPSIPAKKHDSQLEYYKKNQSVMLLDYLTKEQEKMERIVESNEHWTVLVPYWAYWPFETMLIPNRHVLRFDELTKEELKSLAEITRSFLTKYDNVFHCDFPFLMGWHGAPTGKYLGENNNHWQLHASYWPPLVRSETVRKFMGGYEMFAELQRDITPEKAAEILRTQPAKHYTI</sequence>
<proteinExistence type="inferred from homology"/>
<feature type="binding site" description="in other chain" evidence="12">
    <location>
        <begin position="71"/>
        <end position="72"/>
    </location>
    <ligand>
        <name>UDP-alpha-D-glucose</name>
        <dbReference type="ChEBI" id="CHEBI:58885"/>
        <note>ligand shared between dimeric partners</note>
    </ligand>
</feature>
<dbReference type="UniPathway" id="UPA00214"/>
<dbReference type="PANTHER" id="PTHR11943:SF1">
    <property type="entry name" value="GALACTOSE-1-PHOSPHATE URIDYLYLTRANSFERASE"/>
    <property type="match status" value="1"/>
</dbReference>
<feature type="binding site" description="in other chain" evidence="12">
    <location>
        <position position="55"/>
    </location>
    <ligand>
        <name>UDP-alpha-D-glucose</name>
        <dbReference type="ChEBI" id="CHEBI:58885"/>
        <note>ligand shared between dimeric partners</note>
    </ligand>
</feature>
<feature type="binding site" evidence="12">
    <location>
        <begin position="22"/>
        <end position="25"/>
    </location>
    <ligand>
        <name>UDP-alpha-D-glucose</name>
        <dbReference type="ChEBI" id="CHEBI:58885"/>
        <note>ligand shared between dimeric partners</note>
    </ligand>
</feature>
<evidence type="ECO:0000256" key="9">
    <source>
        <dbReference type="ARBA" id="ARBA00023144"/>
    </source>
</evidence>
<dbReference type="Proteomes" id="UP000492821">
    <property type="component" value="Unassembled WGS sequence"/>
</dbReference>
<dbReference type="GO" id="GO:0008108">
    <property type="term" value="F:UDP-glucose:hexose-1-phosphate uridylyltransferase activity"/>
    <property type="evidence" value="ECO:0007669"/>
    <property type="project" value="UniProtKB-EC"/>
</dbReference>
<dbReference type="PROSITE" id="PS00117">
    <property type="entry name" value="GAL_P_UDP_TRANSF_I"/>
    <property type="match status" value="1"/>
</dbReference>